<evidence type="ECO:0000313" key="3">
    <source>
        <dbReference type="Proteomes" id="UP000799776"/>
    </source>
</evidence>
<feature type="region of interest" description="Disordered" evidence="1">
    <location>
        <begin position="655"/>
        <end position="701"/>
    </location>
</feature>
<feature type="compositionally biased region" description="Acidic residues" evidence="1">
    <location>
        <begin position="480"/>
        <end position="491"/>
    </location>
</feature>
<feature type="compositionally biased region" description="Basic residues" evidence="1">
    <location>
        <begin position="925"/>
        <end position="935"/>
    </location>
</feature>
<feature type="compositionally biased region" description="Polar residues" evidence="1">
    <location>
        <begin position="893"/>
        <end position="905"/>
    </location>
</feature>
<dbReference type="OrthoDB" id="4207369at2759"/>
<organism evidence="2 3">
    <name type="scientific">Saccharata proteae CBS 121410</name>
    <dbReference type="NCBI Taxonomy" id="1314787"/>
    <lineage>
        <taxon>Eukaryota</taxon>
        <taxon>Fungi</taxon>
        <taxon>Dikarya</taxon>
        <taxon>Ascomycota</taxon>
        <taxon>Pezizomycotina</taxon>
        <taxon>Dothideomycetes</taxon>
        <taxon>Dothideomycetes incertae sedis</taxon>
        <taxon>Botryosphaeriales</taxon>
        <taxon>Saccharataceae</taxon>
        <taxon>Saccharata</taxon>
    </lineage>
</organism>
<keyword evidence="3" id="KW-1185">Reference proteome</keyword>
<feature type="compositionally biased region" description="Low complexity" evidence="1">
    <location>
        <begin position="459"/>
        <end position="471"/>
    </location>
</feature>
<evidence type="ECO:0000256" key="1">
    <source>
        <dbReference type="SAM" id="MobiDB-lite"/>
    </source>
</evidence>
<feature type="region of interest" description="Disordered" evidence="1">
    <location>
        <begin position="215"/>
        <end position="243"/>
    </location>
</feature>
<feature type="compositionally biased region" description="Basic and acidic residues" evidence="1">
    <location>
        <begin position="876"/>
        <end position="886"/>
    </location>
</feature>
<feature type="compositionally biased region" description="Basic and acidic residues" evidence="1">
    <location>
        <begin position="171"/>
        <end position="189"/>
    </location>
</feature>
<feature type="compositionally biased region" description="Polar residues" evidence="1">
    <location>
        <begin position="77"/>
        <end position="88"/>
    </location>
</feature>
<dbReference type="EMBL" id="ML978714">
    <property type="protein sequence ID" value="KAF2089731.1"/>
    <property type="molecule type" value="Genomic_DNA"/>
</dbReference>
<reference evidence="2" key="1">
    <citation type="journal article" date="2020" name="Stud. Mycol.">
        <title>101 Dothideomycetes genomes: a test case for predicting lifestyles and emergence of pathogens.</title>
        <authorList>
            <person name="Haridas S."/>
            <person name="Albert R."/>
            <person name="Binder M."/>
            <person name="Bloem J."/>
            <person name="Labutti K."/>
            <person name="Salamov A."/>
            <person name="Andreopoulos B."/>
            <person name="Baker S."/>
            <person name="Barry K."/>
            <person name="Bills G."/>
            <person name="Bluhm B."/>
            <person name="Cannon C."/>
            <person name="Castanera R."/>
            <person name="Culley D."/>
            <person name="Daum C."/>
            <person name="Ezra D."/>
            <person name="Gonzalez J."/>
            <person name="Henrissat B."/>
            <person name="Kuo A."/>
            <person name="Liang C."/>
            <person name="Lipzen A."/>
            <person name="Lutzoni F."/>
            <person name="Magnuson J."/>
            <person name="Mondo S."/>
            <person name="Nolan M."/>
            <person name="Ohm R."/>
            <person name="Pangilinan J."/>
            <person name="Park H.-J."/>
            <person name="Ramirez L."/>
            <person name="Alfaro M."/>
            <person name="Sun H."/>
            <person name="Tritt A."/>
            <person name="Yoshinaga Y."/>
            <person name="Zwiers L.-H."/>
            <person name="Turgeon B."/>
            <person name="Goodwin S."/>
            <person name="Spatafora J."/>
            <person name="Crous P."/>
            <person name="Grigoriev I."/>
        </authorList>
    </citation>
    <scope>NUCLEOTIDE SEQUENCE</scope>
    <source>
        <strain evidence="2">CBS 121410</strain>
    </source>
</reference>
<feature type="compositionally biased region" description="Basic and acidic residues" evidence="1">
    <location>
        <begin position="367"/>
        <end position="376"/>
    </location>
</feature>
<feature type="compositionally biased region" description="Polar residues" evidence="1">
    <location>
        <begin position="628"/>
        <end position="643"/>
    </location>
</feature>
<feature type="compositionally biased region" description="Basic and acidic residues" evidence="1">
    <location>
        <begin position="579"/>
        <end position="592"/>
    </location>
</feature>
<dbReference type="AlphaFoldDB" id="A0A6A5YG37"/>
<feature type="compositionally biased region" description="Polar residues" evidence="1">
    <location>
        <begin position="295"/>
        <end position="310"/>
    </location>
</feature>
<feature type="compositionally biased region" description="Basic and acidic residues" evidence="1">
    <location>
        <begin position="117"/>
        <end position="128"/>
    </location>
</feature>
<evidence type="ECO:0000313" key="2">
    <source>
        <dbReference type="EMBL" id="KAF2089731.1"/>
    </source>
</evidence>
<gene>
    <name evidence="2" type="ORF">K490DRAFT_63865</name>
</gene>
<sequence>MPSLQQLPLPAQQQEQPMRPPTFDTTAWNQTDASFLEPTALPLGKAPRAWERQPQSPKARNGKYRKVWRRYEMRARSASQQHQEQPAKSPNKVVKRRALDTSMEKNVTPGRVRPKNKQFEATRYERRQSGLLPRKLAFVQMSKPEVRDTQSDHGQPKSPQKSGRRQSRRLSRMEPEFLSESGHESRQDALELGMAGHTGGTDTELPAEIAQIQQEVGVEESASIVPEETPTQQPINMEFPDADVSHADGTITVDEELQPPSDPVQIEPANEAHISEAAATDSDAEAHETPEDLDQGSTLEVTEKTMNTGEPDSKLLPSGEHVWEDNMAEELTEVHEDMIVEGTLTHVASEELLPRTIEAPMASSDVDCQHESKSSPDNDMPMGTLEEIPSPQEDAAQDTPKSVAIEPDVLPEITTTEVGKDIRIPDNVPVEGSGEPRNQEETSEDNGENPMDKTAGLQANAEDSNSDANNDVLANSPSEAVEEDEEAEDLSEVTLNFGDLASYSGDDIPSPSLSVAESPRFTSIADTLTLNLPSLEAPQLSEVAEEEDKTEPLDEDTAFLRDFLSRAESTKAARPASIARRESVTNRRDSDVVRQALASPRVALEDKDPNSPHRNDVSPMKRGKQKGSDASPSAKTLLSNSMNVDEDITGTLVLDPLPVEKAEETAPVPTPSTRRSGRARTARTPTAGGSSTPLPTPNRIAVRRADGTEPVALKKSEAQELATVTRTNTRRNKGGALAAPIRLNKLKAEALKATDDTPATAEIAGREVTEAEEVFLASKVRWDQQLVYFQEQGGPMFPSFNSTSEDELAMNTAPVPEKSAVNQTTTPSRPRKVRATNGTPAKGLLAPSSLLPVDVQSESQTTTKPSSKKNTGKTAKIKENKAKDAAAEPVPASASNSDLASTTQPVEEAKPTDAKSSKPTAASQRKSRLATPKKVKLPVPIASASATAPPNATVPAAPSVPVSKIASITPKKIPVPKAPAAGLAETQIPAAGIGAGSGRRRAARSKA</sequence>
<protein>
    <submittedName>
        <fullName evidence="2">Uncharacterized protein</fullName>
    </submittedName>
</protein>
<feature type="compositionally biased region" description="Basic and acidic residues" evidence="1">
    <location>
        <begin position="603"/>
        <end position="616"/>
    </location>
</feature>
<feature type="region of interest" description="Disordered" evidence="1">
    <location>
        <begin position="1"/>
        <end position="202"/>
    </location>
</feature>
<feature type="compositionally biased region" description="Low complexity" evidence="1">
    <location>
        <begin position="1"/>
        <end position="17"/>
    </location>
</feature>
<dbReference type="Proteomes" id="UP000799776">
    <property type="component" value="Unassembled WGS sequence"/>
</dbReference>
<feature type="compositionally biased region" description="Polar residues" evidence="1">
    <location>
        <begin position="856"/>
        <end position="865"/>
    </location>
</feature>
<feature type="region of interest" description="Disordered" evidence="1">
    <location>
        <begin position="275"/>
        <end position="318"/>
    </location>
</feature>
<feature type="region of interest" description="Disordered" evidence="1">
    <location>
        <begin position="793"/>
        <end position="935"/>
    </location>
</feature>
<accession>A0A6A5YG37</accession>
<name>A0A6A5YG37_9PEZI</name>
<feature type="compositionally biased region" description="Polar residues" evidence="1">
    <location>
        <begin position="23"/>
        <end position="33"/>
    </location>
</feature>
<proteinExistence type="predicted"/>
<feature type="region of interest" description="Disordered" evidence="1">
    <location>
        <begin position="357"/>
        <end position="515"/>
    </location>
</feature>
<feature type="region of interest" description="Disordered" evidence="1">
    <location>
        <begin position="568"/>
        <end position="643"/>
    </location>
</feature>
<feature type="compositionally biased region" description="Basic and acidic residues" evidence="1">
    <location>
        <begin position="144"/>
        <end position="155"/>
    </location>
</feature>
<feature type="compositionally biased region" description="Basic and acidic residues" evidence="1">
    <location>
        <begin position="907"/>
        <end position="916"/>
    </location>
</feature>